<keyword evidence="1" id="KW-0175">Coiled coil</keyword>
<feature type="coiled-coil region" evidence="1">
    <location>
        <begin position="175"/>
        <end position="205"/>
    </location>
</feature>
<feature type="compositionally biased region" description="Polar residues" evidence="2">
    <location>
        <begin position="1"/>
        <end position="35"/>
    </location>
</feature>
<feature type="region of interest" description="Disordered" evidence="2">
    <location>
        <begin position="249"/>
        <end position="313"/>
    </location>
</feature>
<organism evidence="3 4">
    <name type="scientific">Triparma laevis f. longispina</name>
    <dbReference type="NCBI Taxonomy" id="1714387"/>
    <lineage>
        <taxon>Eukaryota</taxon>
        <taxon>Sar</taxon>
        <taxon>Stramenopiles</taxon>
        <taxon>Ochrophyta</taxon>
        <taxon>Bolidophyceae</taxon>
        <taxon>Parmales</taxon>
        <taxon>Triparmaceae</taxon>
        <taxon>Triparma</taxon>
    </lineage>
</organism>
<dbReference type="Proteomes" id="UP001165122">
    <property type="component" value="Unassembled WGS sequence"/>
</dbReference>
<evidence type="ECO:0000313" key="3">
    <source>
        <dbReference type="EMBL" id="GMI18420.1"/>
    </source>
</evidence>
<sequence length="313" mass="33180">MNDLMSSLATTPDPTPMSPKTESFTQPQGQGNGNSILFGGDLGARLKAGKKEGGIDFDALLSSLTVKDGEEKADKCIVVPDPNADPSTLDPELMGPIKTTERCRNGARCTYAGYFGGCKFDHGPLCRNGANCTFDGFFGGCKFYHGPNGRIIDRQKQAFVDPSIEDMGEEQRGMLRIVEEKIRLVEEKFRKVERERAELERLRDMILSMKDGDVPTVEGGGGAFGGAESAANFGAEAFARQQIYAQVGEGGAGAQPTGSGATAAAEGMVNPYSTKPGGSQGDYTQAVYTPQTGYQPAAGSTSSDYSSSAYPPF</sequence>
<feature type="compositionally biased region" description="Low complexity" evidence="2">
    <location>
        <begin position="296"/>
        <end position="313"/>
    </location>
</feature>
<keyword evidence="4" id="KW-1185">Reference proteome</keyword>
<evidence type="ECO:0000256" key="2">
    <source>
        <dbReference type="SAM" id="MobiDB-lite"/>
    </source>
</evidence>
<accession>A0A9W7FUL2</accession>
<feature type="compositionally biased region" description="Polar residues" evidence="2">
    <location>
        <begin position="271"/>
        <end position="294"/>
    </location>
</feature>
<gene>
    <name evidence="3" type="ORF">TrLO_g5262</name>
</gene>
<evidence type="ECO:0000313" key="4">
    <source>
        <dbReference type="Proteomes" id="UP001165122"/>
    </source>
</evidence>
<dbReference type="EMBL" id="BRXW01000333">
    <property type="protein sequence ID" value="GMI18420.1"/>
    <property type="molecule type" value="Genomic_DNA"/>
</dbReference>
<name>A0A9W7FUL2_9STRA</name>
<reference evidence="4" key="1">
    <citation type="journal article" date="2023" name="Commun. Biol.">
        <title>Genome analysis of Parmales, the sister group of diatoms, reveals the evolutionary specialization of diatoms from phago-mixotrophs to photoautotrophs.</title>
        <authorList>
            <person name="Ban H."/>
            <person name="Sato S."/>
            <person name="Yoshikawa S."/>
            <person name="Yamada K."/>
            <person name="Nakamura Y."/>
            <person name="Ichinomiya M."/>
            <person name="Sato N."/>
            <person name="Blanc-Mathieu R."/>
            <person name="Endo H."/>
            <person name="Kuwata A."/>
            <person name="Ogata H."/>
        </authorList>
    </citation>
    <scope>NUCLEOTIDE SEQUENCE [LARGE SCALE GENOMIC DNA]</scope>
    <source>
        <strain evidence="4">NIES 3700</strain>
    </source>
</reference>
<feature type="region of interest" description="Disordered" evidence="2">
    <location>
        <begin position="1"/>
        <end position="37"/>
    </location>
</feature>
<evidence type="ECO:0000256" key="1">
    <source>
        <dbReference type="SAM" id="Coils"/>
    </source>
</evidence>
<proteinExistence type="predicted"/>
<dbReference type="OrthoDB" id="10344968at2759"/>
<comment type="caution">
    <text evidence="3">The sequence shown here is derived from an EMBL/GenBank/DDBJ whole genome shotgun (WGS) entry which is preliminary data.</text>
</comment>
<dbReference type="AlphaFoldDB" id="A0A9W7FUL2"/>
<protein>
    <submittedName>
        <fullName evidence="3">Uncharacterized protein</fullName>
    </submittedName>
</protein>